<reference evidence="4 5" key="1">
    <citation type="submission" date="2019-03" db="EMBL/GenBank/DDBJ databases">
        <title>Freshwater and sediment microbial communities from various areas in North America, analyzing microbe dynamics in response to fracking.</title>
        <authorList>
            <person name="Lamendella R."/>
        </authorList>
    </citation>
    <scope>NUCLEOTIDE SEQUENCE [LARGE SCALE GENOMIC DNA]</scope>
    <source>
        <strain evidence="4 5">18_TX</strain>
    </source>
</reference>
<dbReference type="Gene3D" id="3.40.50.2300">
    <property type="match status" value="1"/>
</dbReference>
<dbReference type="InterPro" id="IPR011006">
    <property type="entry name" value="CheY-like_superfamily"/>
</dbReference>
<dbReference type="InterPro" id="IPR050595">
    <property type="entry name" value="Bact_response_regulator"/>
</dbReference>
<comment type="caution">
    <text evidence="4">The sequence shown here is derived from an EMBL/GenBank/DDBJ whole genome shotgun (WGS) entry which is preliminary data.</text>
</comment>
<gene>
    <name evidence="4" type="ORF">DEU29_11467</name>
</gene>
<dbReference type="Pfam" id="PF00072">
    <property type="entry name" value="Response_reg"/>
    <property type="match status" value="1"/>
</dbReference>
<name>A0A4R6P0S6_9GAMM</name>
<evidence type="ECO:0000259" key="3">
    <source>
        <dbReference type="PROSITE" id="PS50110"/>
    </source>
</evidence>
<dbReference type="EMBL" id="SNXI01000014">
    <property type="protein sequence ID" value="TDP31021.1"/>
    <property type="molecule type" value="Genomic_DNA"/>
</dbReference>
<keyword evidence="5" id="KW-1185">Reference proteome</keyword>
<feature type="domain" description="Response regulatory" evidence="3">
    <location>
        <begin position="8"/>
        <end position="123"/>
    </location>
</feature>
<dbReference type="RefSeq" id="WP_133540268.1">
    <property type="nucleotide sequence ID" value="NZ_SNXI01000014.1"/>
</dbReference>
<keyword evidence="1 2" id="KW-0597">Phosphoprotein</keyword>
<dbReference type="SUPFAM" id="SSF52172">
    <property type="entry name" value="CheY-like"/>
    <property type="match status" value="1"/>
</dbReference>
<dbReference type="OrthoDB" id="9800897at2"/>
<dbReference type="CDD" id="cd17546">
    <property type="entry name" value="REC_hyHK_CKI1_RcsC-like"/>
    <property type="match status" value="1"/>
</dbReference>
<evidence type="ECO:0000313" key="5">
    <source>
        <dbReference type="Proteomes" id="UP000295531"/>
    </source>
</evidence>
<dbReference type="GO" id="GO:0000160">
    <property type="term" value="P:phosphorelay signal transduction system"/>
    <property type="evidence" value="ECO:0007669"/>
    <property type="project" value="InterPro"/>
</dbReference>
<dbReference type="SMART" id="SM00448">
    <property type="entry name" value="REC"/>
    <property type="match status" value="1"/>
</dbReference>
<proteinExistence type="predicted"/>
<evidence type="ECO:0000313" key="4">
    <source>
        <dbReference type="EMBL" id="TDP31021.1"/>
    </source>
</evidence>
<sequence length="124" mass="13459">MSDNNQLTVLVADDDMISLEVFKAMLSQHQVEVITAESGEQALAALQHKPDLIFLDFEMPDMSGADVCRQLRQQPAFATTPVIAVTSHQSASEMDECRSAGMNATLHKPVAPDALAELLNQYSG</sequence>
<dbReference type="Proteomes" id="UP000295531">
    <property type="component" value="Unassembled WGS sequence"/>
</dbReference>
<dbReference type="PANTHER" id="PTHR44591">
    <property type="entry name" value="STRESS RESPONSE REGULATOR PROTEIN 1"/>
    <property type="match status" value="1"/>
</dbReference>
<feature type="modified residue" description="4-aspartylphosphate" evidence="2">
    <location>
        <position position="56"/>
    </location>
</feature>
<dbReference type="InterPro" id="IPR001789">
    <property type="entry name" value="Sig_transdc_resp-reg_receiver"/>
</dbReference>
<accession>A0A4R6P0S6</accession>
<evidence type="ECO:0000256" key="1">
    <source>
        <dbReference type="ARBA" id="ARBA00022553"/>
    </source>
</evidence>
<dbReference type="PANTHER" id="PTHR44591:SF3">
    <property type="entry name" value="RESPONSE REGULATORY DOMAIN-CONTAINING PROTEIN"/>
    <property type="match status" value="1"/>
</dbReference>
<protein>
    <submittedName>
        <fullName evidence="4">Response regulator receiver domain-containing protein</fullName>
    </submittedName>
</protein>
<evidence type="ECO:0000256" key="2">
    <source>
        <dbReference type="PROSITE-ProRule" id="PRU00169"/>
    </source>
</evidence>
<dbReference type="PROSITE" id="PS50110">
    <property type="entry name" value="RESPONSE_REGULATORY"/>
    <property type="match status" value="1"/>
</dbReference>
<organism evidence="4 5">
    <name type="scientific">Idiomarina aquatica</name>
    <dbReference type="NCBI Taxonomy" id="1327752"/>
    <lineage>
        <taxon>Bacteria</taxon>
        <taxon>Pseudomonadati</taxon>
        <taxon>Pseudomonadota</taxon>
        <taxon>Gammaproteobacteria</taxon>
        <taxon>Alteromonadales</taxon>
        <taxon>Idiomarinaceae</taxon>
        <taxon>Idiomarina</taxon>
    </lineage>
</organism>
<dbReference type="AlphaFoldDB" id="A0A4R6P0S6"/>